<dbReference type="Proteomes" id="UP000011669">
    <property type="component" value="Unassembled WGS sequence"/>
</dbReference>
<dbReference type="Pfam" id="PF24102">
    <property type="entry name" value="FLAD1_M"/>
    <property type="match status" value="1"/>
</dbReference>
<proteinExistence type="predicted"/>
<organism evidence="2 3">
    <name type="scientific">Halococcus saccharolyticus DSM 5350</name>
    <dbReference type="NCBI Taxonomy" id="1227455"/>
    <lineage>
        <taxon>Archaea</taxon>
        <taxon>Methanobacteriati</taxon>
        <taxon>Methanobacteriota</taxon>
        <taxon>Stenosarchaea group</taxon>
        <taxon>Halobacteria</taxon>
        <taxon>Halobacteriales</taxon>
        <taxon>Halococcaceae</taxon>
        <taxon>Halococcus</taxon>
    </lineage>
</organism>
<sequence length="240" mass="25527">MQVALLTVGDELLAGDTQNTNATWLAGQLTDRGATVARVLVVPDDRDLIARKVCEFAERFDAVIVTGGLGGTPDDVTMAAVAAAFDRPLAPDDRALADVEATVKAVREEFPDIDLDHEAEASIPDGSRPLLNEPGLAPGCVIENTYVLPGVPGEMKAMFESVADSFGGDVESRTFHTATPEADLVADLEAAGEQFDVAVGCYPDPAVRHNRIKLTGEDPTELDRAAEWLEARVEVTTPTE</sequence>
<dbReference type="InterPro" id="IPR050101">
    <property type="entry name" value="CinA"/>
</dbReference>
<dbReference type="AlphaFoldDB" id="M0MEV6"/>
<reference evidence="2 3" key="1">
    <citation type="journal article" date="2014" name="PLoS Genet.">
        <title>Phylogenetically driven sequencing of extremely halophilic archaea reveals strategies for static and dynamic osmo-response.</title>
        <authorList>
            <person name="Becker E.A."/>
            <person name="Seitzer P.M."/>
            <person name="Tritt A."/>
            <person name="Larsen D."/>
            <person name="Krusor M."/>
            <person name="Yao A.I."/>
            <person name="Wu D."/>
            <person name="Madern D."/>
            <person name="Eisen J.A."/>
            <person name="Darling A.E."/>
            <person name="Facciotti M.T."/>
        </authorList>
    </citation>
    <scope>NUCLEOTIDE SEQUENCE [LARGE SCALE GENOMIC DNA]</scope>
    <source>
        <strain evidence="2 3">DSM 5350</strain>
    </source>
</reference>
<dbReference type="Pfam" id="PF00994">
    <property type="entry name" value="MoCF_biosynth"/>
    <property type="match status" value="1"/>
</dbReference>
<dbReference type="InParanoid" id="M0MEV6"/>
<dbReference type="SUPFAM" id="SSF53218">
    <property type="entry name" value="Molybdenum cofactor biosynthesis proteins"/>
    <property type="match status" value="1"/>
</dbReference>
<keyword evidence="3" id="KW-1185">Reference proteome</keyword>
<dbReference type="RefSeq" id="WP_006078374.1">
    <property type="nucleotide sequence ID" value="NZ_AOMD01000027.1"/>
</dbReference>
<dbReference type="Gene3D" id="3.40.980.10">
    <property type="entry name" value="MoaB/Mog-like domain"/>
    <property type="match status" value="1"/>
</dbReference>
<dbReference type="PATRIC" id="fig|1227455.4.peg.2577"/>
<dbReference type="PANTHER" id="PTHR13939">
    <property type="entry name" value="NICOTINAMIDE-NUCLEOTIDE AMIDOHYDROLASE PNCC"/>
    <property type="match status" value="1"/>
</dbReference>
<evidence type="ECO:0000259" key="1">
    <source>
        <dbReference type="SMART" id="SM00852"/>
    </source>
</evidence>
<dbReference type="InterPro" id="IPR001453">
    <property type="entry name" value="MoaB/Mog_dom"/>
</dbReference>
<dbReference type="OrthoDB" id="372037at2157"/>
<dbReference type="STRING" id="1227455.C449_12575"/>
<accession>M0MEV6</accession>
<dbReference type="NCBIfam" id="TIGR00177">
    <property type="entry name" value="molyb_syn"/>
    <property type="match status" value="1"/>
</dbReference>
<name>M0MEV6_9EURY</name>
<dbReference type="InterPro" id="IPR056596">
    <property type="entry name" value="FLAD1_M"/>
</dbReference>
<comment type="caution">
    <text evidence="2">The sequence shown here is derived from an EMBL/GenBank/DDBJ whole genome shotgun (WGS) entry which is preliminary data.</text>
</comment>
<dbReference type="InterPro" id="IPR036425">
    <property type="entry name" value="MoaB/Mog-like_dom_sf"/>
</dbReference>
<protein>
    <submittedName>
        <fullName evidence="2">Molybdopterin binding domain protein</fullName>
    </submittedName>
</protein>
<feature type="domain" description="MoaB/Mog" evidence="1">
    <location>
        <begin position="4"/>
        <end position="169"/>
    </location>
</feature>
<dbReference type="SMART" id="SM00852">
    <property type="entry name" value="MoCF_biosynth"/>
    <property type="match status" value="1"/>
</dbReference>
<gene>
    <name evidence="2" type="ORF">C449_12575</name>
</gene>
<dbReference type="PANTHER" id="PTHR13939:SF0">
    <property type="entry name" value="NMN AMIDOHYDROLASE-LIKE PROTEIN YFAY"/>
    <property type="match status" value="1"/>
</dbReference>
<evidence type="ECO:0000313" key="2">
    <source>
        <dbReference type="EMBL" id="EMA43873.1"/>
    </source>
</evidence>
<evidence type="ECO:0000313" key="3">
    <source>
        <dbReference type="Proteomes" id="UP000011669"/>
    </source>
</evidence>
<dbReference type="CDD" id="cd00885">
    <property type="entry name" value="cinA"/>
    <property type="match status" value="1"/>
</dbReference>
<dbReference type="EMBL" id="AOMD01000027">
    <property type="protein sequence ID" value="EMA43873.1"/>
    <property type="molecule type" value="Genomic_DNA"/>
</dbReference>